<keyword evidence="2" id="KW-1185">Reference proteome</keyword>
<evidence type="ECO:0000313" key="1">
    <source>
        <dbReference type="EMBL" id="KAF2296319.1"/>
    </source>
</evidence>
<name>A0A6A6L9L1_HEVBR</name>
<dbReference type="Proteomes" id="UP000467840">
    <property type="component" value="Chromosome 7"/>
</dbReference>
<gene>
    <name evidence="1" type="ORF">GH714_037390</name>
</gene>
<protein>
    <submittedName>
        <fullName evidence="1">Uncharacterized protein</fullName>
    </submittedName>
</protein>
<accession>A0A6A6L9L1</accession>
<evidence type="ECO:0000313" key="2">
    <source>
        <dbReference type="Proteomes" id="UP000467840"/>
    </source>
</evidence>
<organism evidence="1 2">
    <name type="scientific">Hevea brasiliensis</name>
    <name type="common">Para rubber tree</name>
    <name type="synonym">Siphonia brasiliensis</name>
    <dbReference type="NCBI Taxonomy" id="3981"/>
    <lineage>
        <taxon>Eukaryota</taxon>
        <taxon>Viridiplantae</taxon>
        <taxon>Streptophyta</taxon>
        <taxon>Embryophyta</taxon>
        <taxon>Tracheophyta</taxon>
        <taxon>Spermatophyta</taxon>
        <taxon>Magnoliopsida</taxon>
        <taxon>eudicotyledons</taxon>
        <taxon>Gunneridae</taxon>
        <taxon>Pentapetalae</taxon>
        <taxon>rosids</taxon>
        <taxon>fabids</taxon>
        <taxon>Malpighiales</taxon>
        <taxon>Euphorbiaceae</taxon>
        <taxon>Crotonoideae</taxon>
        <taxon>Micrandreae</taxon>
        <taxon>Hevea</taxon>
    </lineage>
</organism>
<dbReference type="EMBL" id="JAAGAX010000013">
    <property type="protein sequence ID" value="KAF2296319.1"/>
    <property type="molecule type" value="Genomic_DNA"/>
</dbReference>
<proteinExistence type="predicted"/>
<reference evidence="1 2" key="1">
    <citation type="journal article" date="2020" name="Mol. Plant">
        <title>The Chromosome-Based Rubber Tree Genome Provides New Insights into Spurge Genome Evolution and Rubber Biosynthesis.</title>
        <authorList>
            <person name="Liu J."/>
            <person name="Shi C."/>
            <person name="Shi C.C."/>
            <person name="Li W."/>
            <person name="Zhang Q.J."/>
            <person name="Zhang Y."/>
            <person name="Li K."/>
            <person name="Lu H.F."/>
            <person name="Shi C."/>
            <person name="Zhu S.T."/>
            <person name="Xiao Z.Y."/>
            <person name="Nan H."/>
            <person name="Yue Y."/>
            <person name="Zhu X.G."/>
            <person name="Wu Y."/>
            <person name="Hong X.N."/>
            <person name="Fan G.Y."/>
            <person name="Tong Y."/>
            <person name="Zhang D."/>
            <person name="Mao C.L."/>
            <person name="Liu Y.L."/>
            <person name="Hao S.J."/>
            <person name="Liu W.Q."/>
            <person name="Lv M.Q."/>
            <person name="Zhang H.B."/>
            <person name="Liu Y."/>
            <person name="Hu-Tang G.R."/>
            <person name="Wang J.P."/>
            <person name="Wang J.H."/>
            <person name="Sun Y.H."/>
            <person name="Ni S.B."/>
            <person name="Chen W.B."/>
            <person name="Zhang X.C."/>
            <person name="Jiao Y.N."/>
            <person name="Eichler E.E."/>
            <person name="Li G.H."/>
            <person name="Liu X."/>
            <person name="Gao L.Z."/>
        </authorList>
    </citation>
    <scope>NUCLEOTIDE SEQUENCE [LARGE SCALE GENOMIC DNA]</scope>
    <source>
        <strain evidence="2">cv. GT1</strain>
        <tissue evidence="1">Leaf</tissue>
    </source>
</reference>
<sequence>MLKSLKDFKKWLEEIKLEFMEGNEGFGPFLKQMMQDWTQEAEDIGRFIENCDGRRAFAITNGLSPGKNTTCLDFLSFLFLCC</sequence>
<dbReference type="AlphaFoldDB" id="A0A6A6L9L1"/>
<comment type="caution">
    <text evidence="1">The sequence shown here is derived from an EMBL/GenBank/DDBJ whole genome shotgun (WGS) entry which is preliminary data.</text>
</comment>